<dbReference type="GO" id="GO:0009289">
    <property type="term" value="C:pilus"/>
    <property type="evidence" value="ECO:0007669"/>
    <property type="project" value="InterPro"/>
</dbReference>
<comment type="similarity">
    <text evidence="1">Belongs to the CsgA/CsgB family.</text>
</comment>
<dbReference type="RefSeq" id="WP_191038780.1">
    <property type="nucleotide sequence ID" value="NZ_JACXAA010000003.1"/>
</dbReference>
<gene>
    <name evidence="5" type="ORF">IC230_09630</name>
</gene>
<keyword evidence="2 4" id="KW-0732">Signal</keyword>
<feature type="signal peptide" evidence="4">
    <location>
        <begin position="1"/>
        <end position="20"/>
    </location>
</feature>
<dbReference type="GO" id="GO:0007155">
    <property type="term" value="P:cell adhesion"/>
    <property type="evidence" value="ECO:0007669"/>
    <property type="project" value="InterPro"/>
</dbReference>
<evidence type="ECO:0000313" key="5">
    <source>
        <dbReference type="EMBL" id="MBD2753146.1"/>
    </source>
</evidence>
<evidence type="ECO:0008006" key="7">
    <source>
        <dbReference type="Google" id="ProtNLM"/>
    </source>
</evidence>
<dbReference type="Pfam" id="PF07012">
    <property type="entry name" value="Curlin_rpt"/>
    <property type="match status" value="1"/>
</dbReference>
<dbReference type="InterPro" id="IPR009742">
    <property type="entry name" value="Curlin_rpt"/>
</dbReference>
<feature type="region of interest" description="Disordered" evidence="3">
    <location>
        <begin position="237"/>
        <end position="281"/>
    </location>
</feature>
<dbReference type="Proteomes" id="UP000653797">
    <property type="component" value="Unassembled WGS sequence"/>
</dbReference>
<proteinExistence type="inferred from homology"/>
<evidence type="ECO:0000256" key="3">
    <source>
        <dbReference type="SAM" id="MobiDB-lite"/>
    </source>
</evidence>
<feature type="chain" id="PRO_5037266579" description="Curlin associated repeat-containing protein" evidence="4">
    <location>
        <begin position="21"/>
        <end position="540"/>
    </location>
</feature>
<dbReference type="EMBL" id="JACXAA010000003">
    <property type="protein sequence ID" value="MBD2753146.1"/>
    <property type="molecule type" value="Genomic_DNA"/>
</dbReference>
<dbReference type="AlphaFoldDB" id="A0A927GD39"/>
<evidence type="ECO:0000256" key="1">
    <source>
        <dbReference type="ARBA" id="ARBA00009766"/>
    </source>
</evidence>
<evidence type="ECO:0000256" key="2">
    <source>
        <dbReference type="ARBA" id="ARBA00022729"/>
    </source>
</evidence>
<keyword evidence="6" id="KW-1185">Reference proteome</keyword>
<sequence length="540" mass="56862">MKKKVLTAFALLVFVAESYAQNTATLNQVGTNQTSHQSQSGANLISTVTQGSNPNNIRNKNNQMQTDQSGSYQIANVLQDYGSAYNQATIVQKGGGPLASLANSAAINQASNSGGTTFRSTSPGLGIVGTGNYGTIFQQGAGNASVIDQQIYSSGNYGSIDQYGTGNRETSISQSKEAEGNNAQIRQGSLNNAVSDNRAAIAQEKQSFFNDAQIDQSSHGNTAEIWQRSSSSYNTATISQQGTNSQAKIEQSYTSSENKATLTQHGNNNKGTIEQQSTSGGSAVGNTATLYQQGNNNLITSILQNYFSSNNKAYLNQYGNNNKETRISQLQSSNNNTATINMGGDGPTGQYPNGWIPVNNGTAVIDQSINSHDNIARIGQSGDGHNAQIYQTLSVSNSNAYVDQYPAGSANTALIRQTRSTASQTSIVQNQNSFGGGNGNNLAEVFQGSYEDGLSSGNITSVIQEKLNNISRNQQIGANNMAMINQSGNGNIVAGLNADTMARQIGSDNKLYISQTGTGNAAHVIQAGSGNMLMINQSSN</sequence>
<protein>
    <recommendedName>
        <fullName evidence="7">Curlin associated repeat-containing protein</fullName>
    </recommendedName>
</protein>
<accession>A0A927GD39</accession>
<evidence type="ECO:0000256" key="4">
    <source>
        <dbReference type="SAM" id="SignalP"/>
    </source>
</evidence>
<comment type="caution">
    <text evidence="5">The sequence shown here is derived from an EMBL/GenBank/DDBJ whole genome shotgun (WGS) entry which is preliminary data.</text>
</comment>
<organism evidence="5 6">
    <name type="scientific">Spirosoma validum</name>
    <dbReference type="NCBI Taxonomy" id="2771355"/>
    <lineage>
        <taxon>Bacteria</taxon>
        <taxon>Pseudomonadati</taxon>
        <taxon>Bacteroidota</taxon>
        <taxon>Cytophagia</taxon>
        <taxon>Cytophagales</taxon>
        <taxon>Cytophagaceae</taxon>
        <taxon>Spirosoma</taxon>
    </lineage>
</organism>
<feature type="region of interest" description="Disordered" evidence="3">
    <location>
        <begin position="159"/>
        <end position="186"/>
    </location>
</feature>
<name>A0A927GD39_9BACT</name>
<reference evidence="5" key="1">
    <citation type="submission" date="2020-09" db="EMBL/GenBank/DDBJ databases">
        <authorList>
            <person name="Kim M.K."/>
        </authorList>
    </citation>
    <scope>NUCLEOTIDE SEQUENCE</scope>
    <source>
        <strain evidence="5">BT704</strain>
    </source>
</reference>
<evidence type="ECO:0000313" key="6">
    <source>
        <dbReference type="Proteomes" id="UP000653797"/>
    </source>
</evidence>